<feature type="chain" id="PRO_5027038771" evidence="5">
    <location>
        <begin position="22"/>
        <end position="286"/>
    </location>
</feature>
<keyword evidence="3" id="KW-0175">Coiled coil</keyword>
<reference evidence="6 7" key="1">
    <citation type="submission" date="2020-01" db="EMBL/GenBank/DDBJ databases">
        <title>Spongiivirga citrea KCTC 32990T.</title>
        <authorList>
            <person name="Wang G."/>
        </authorList>
    </citation>
    <scope>NUCLEOTIDE SEQUENCE [LARGE SCALE GENOMIC DNA]</scope>
    <source>
        <strain evidence="6 7">KCTC 32990</strain>
    </source>
</reference>
<evidence type="ECO:0000313" key="6">
    <source>
        <dbReference type="EMBL" id="NER18143.1"/>
    </source>
</evidence>
<dbReference type="Gene3D" id="3.30.910.20">
    <property type="entry name" value="Skp domain"/>
    <property type="match status" value="1"/>
</dbReference>
<dbReference type="RefSeq" id="WP_164032821.1">
    <property type="nucleotide sequence ID" value="NZ_JAABOQ010000005.1"/>
</dbReference>
<dbReference type="GO" id="GO:0005829">
    <property type="term" value="C:cytosol"/>
    <property type="evidence" value="ECO:0007669"/>
    <property type="project" value="TreeGrafter"/>
</dbReference>
<dbReference type="PANTHER" id="PTHR35089:SF1">
    <property type="entry name" value="CHAPERONE PROTEIN SKP"/>
    <property type="match status" value="1"/>
</dbReference>
<evidence type="ECO:0000256" key="4">
    <source>
        <dbReference type="SAM" id="MobiDB-lite"/>
    </source>
</evidence>
<dbReference type="Pfam" id="PF03938">
    <property type="entry name" value="OmpH"/>
    <property type="match status" value="1"/>
</dbReference>
<sequence length="286" mass="32983">MKVKVLFLLTSLVAGSLITNAQRGPRIGYFDMEYILENIEEYGQANTQLDSKVQKWKTEIEQQQSSIEQMRQNLSVEKVLLTKELIEEREEDILVKEKEMLQYQQDRFGPKGDLILQRIQLVKPIQDQVFNAVQEIAASKKYDYIFDKSAEGSMLFSAKKHDISDLILRRLNRDARKRNIGRKVDSSKDKFEDSTSAKDSKTITGAGKTPTSEIDARKAASNDKAAARQKLIEENRKRKLADREAKKKEFEERRKKLLAERAAARKKKEEERKKKAKEKGEDGDGE</sequence>
<organism evidence="6 7">
    <name type="scientific">Spongiivirga citrea</name>
    <dbReference type="NCBI Taxonomy" id="1481457"/>
    <lineage>
        <taxon>Bacteria</taxon>
        <taxon>Pseudomonadati</taxon>
        <taxon>Bacteroidota</taxon>
        <taxon>Flavobacteriia</taxon>
        <taxon>Flavobacteriales</taxon>
        <taxon>Flavobacteriaceae</taxon>
        <taxon>Spongiivirga</taxon>
    </lineage>
</organism>
<dbReference type="EMBL" id="JAABOQ010000005">
    <property type="protein sequence ID" value="NER18143.1"/>
    <property type="molecule type" value="Genomic_DNA"/>
</dbReference>
<proteinExistence type="inferred from homology"/>
<evidence type="ECO:0000256" key="1">
    <source>
        <dbReference type="ARBA" id="ARBA00009091"/>
    </source>
</evidence>
<accession>A0A6M0CMF2</accession>
<keyword evidence="2 5" id="KW-0732">Signal</keyword>
<evidence type="ECO:0000256" key="2">
    <source>
        <dbReference type="ARBA" id="ARBA00022729"/>
    </source>
</evidence>
<feature type="coiled-coil region" evidence="3">
    <location>
        <begin position="53"/>
        <end position="106"/>
    </location>
</feature>
<dbReference type="GO" id="GO:0051082">
    <property type="term" value="F:unfolded protein binding"/>
    <property type="evidence" value="ECO:0007669"/>
    <property type="project" value="InterPro"/>
</dbReference>
<evidence type="ECO:0000313" key="7">
    <source>
        <dbReference type="Proteomes" id="UP000474296"/>
    </source>
</evidence>
<feature type="compositionally biased region" description="Basic and acidic residues" evidence="4">
    <location>
        <begin position="182"/>
        <end position="201"/>
    </location>
</feature>
<protein>
    <submittedName>
        <fullName evidence="6">OmpH family outer membrane protein</fullName>
    </submittedName>
</protein>
<dbReference type="PANTHER" id="PTHR35089">
    <property type="entry name" value="CHAPERONE PROTEIN SKP"/>
    <property type="match status" value="1"/>
</dbReference>
<dbReference type="AlphaFoldDB" id="A0A6M0CMF2"/>
<feature type="compositionally biased region" description="Basic and acidic residues" evidence="4">
    <location>
        <begin position="230"/>
        <end position="286"/>
    </location>
</feature>
<dbReference type="Proteomes" id="UP000474296">
    <property type="component" value="Unassembled WGS sequence"/>
</dbReference>
<dbReference type="InterPro" id="IPR024930">
    <property type="entry name" value="Skp_dom_sf"/>
</dbReference>
<name>A0A6M0CMF2_9FLAO</name>
<gene>
    <name evidence="6" type="ORF">GWK10_13035</name>
</gene>
<evidence type="ECO:0000256" key="5">
    <source>
        <dbReference type="SAM" id="SignalP"/>
    </source>
</evidence>
<dbReference type="SMART" id="SM00935">
    <property type="entry name" value="OmpH"/>
    <property type="match status" value="1"/>
</dbReference>
<dbReference type="InterPro" id="IPR005632">
    <property type="entry name" value="Chaperone_Skp"/>
</dbReference>
<feature type="signal peptide" evidence="5">
    <location>
        <begin position="1"/>
        <end position="21"/>
    </location>
</feature>
<dbReference type="GO" id="GO:0050821">
    <property type="term" value="P:protein stabilization"/>
    <property type="evidence" value="ECO:0007669"/>
    <property type="project" value="TreeGrafter"/>
</dbReference>
<comment type="similarity">
    <text evidence="1">Belongs to the Skp family.</text>
</comment>
<dbReference type="SUPFAM" id="SSF111384">
    <property type="entry name" value="OmpH-like"/>
    <property type="match status" value="1"/>
</dbReference>
<feature type="region of interest" description="Disordered" evidence="4">
    <location>
        <begin position="181"/>
        <end position="286"/>
    </location>
</feature>
<comment type="caution">
    <text evidence="6">The sequence shown here is derived from an EMBL/GenBank/DDBJ whole genome shotgun (WGS) entry which is preliminary data.</text>
</comment>
<keyword evidence="7" id="KW-1185">Reference proteome</keyword>
<evidence type="ECO:0000256" key="3">
    <source>
        <dbReference type="SAM" id="Coils"/>
    </source>
</evidence>